<name>A0ABT9B8X5_9BACT</name>
<keyword evidence="6" id="KW-1185">Reference proteome</keyword>
<evidence type="ECO:0000256" key="2">
    <source>
        <dbReference type="SAM" id="MobiDB-lite"/>
    </source>
</evidence>
<dbReference type="Pfam" id="PF13205">
    <property type="entry name" value="Big_5"/>
    <property type="match status" value="1"/>
</dbReference>
<feature type="compositionally biased region" description="Low complexity" evidence="2">
    <location>
        <begin position="162"/>
        <end position="171"/>
    </location>
</feature>
<dbReference type="InterPro" id="IPR013783">
    <property type="entry name" value="Ig-like_fold"/>
</dbReference>
<evidence type="ECO:0000259" key="3">
    <source>
        <dbReference type="Pfam" id="PF13205"/>
    </source>
</evidence>
<dbReference type="InterPro" id="IPR044016">
    <property type="entry name" value="Big_13"/>
</dbReference>
<feature type="region of interest" description="Disordered" evidence="2">
    <location>
        <begin position="142"/>
        <end position="184"/>
    </location>
</feature>
<keyword evidence="1" id="KW-0732">Signal</keyword>
<proteinExistence type="predicted"/>
<dbReference type="Proteomes" id="UP001176429">
    <property type="component" value="Unassembled WGS sequence"/>
</dbReference>
<feature type="region of interest" description="Disordered" evidence="2">
    <location>
        <begin position="511"/>
        <end position="530"/>
    </location>
</feature>
<dbReference type="InterPro" id="IPR028994">
    <property type="entry name" value="Integrin_alpha_N"/>
</dbReference>
<dbReference type="SUPFAM" id="SSF69318">
    <property type="entry name" value="Integrin alpha N-terminal domain"/>
    <property type="match status" value="1"/>
</dbReference>
<gene>
    <name evidence="5" type="ORF">Q5H93_08225</name>
</gene>
<evidence type="ECO:0000259" key="4">
    <source>
        <dbReference type="Pfam" id="PF19077"/>
    </source>
</evidence>
<dbReference type="PANTHER" id="PTHR46580">
    <property type="entry name" value="SENSOR KINASE-RELATED"/>
    <property type="match status" value="1"/>
</dbReference>
<feature type="compositionally biased region" description="Polar residues" evidence="2">
    <location>
        <begin position="516"/>
        <end position="530"/>
    </location>
</feature>
<feature type="region of interest" description="Disordered" evidence="2">
    <location>
        <begin position="664"/>
        <end position="704"/>
    </location>
</feature>
<dbReference type="Gene3D" id="2.130.10.130">
    <property type="entry name" value="Integrin alpha, N-terminal"/>
    <property type="match status" value="1"/>
</dbReference>
<dbReference type="EMBL" id="JAUQSY010000005">
    <property type="protein sequence ID" value="MDO7874717.1"/>
    <property type="molecule type" value="Genomic_DNA"/>
</dbReference>
<dbReference type="Gene3D" id="2.60.40.1220">
    <property type="match status" value="1"/>
</dbReference>
<feature type="compositionally biased region" description="Gly residues" evidence="2">
    <location>
        <begin position="142"/>
        <end position="161"/>
    </location>
</feature>
<dbReference type="InterPro" id="IPR013517">
    <property type="entry name" value="FG-GAP"/>
</dbReference>
<evidence type="ECO:0000256" key="1">
    <source>
        <dbReference type="ARBA" id="ARBA00022729"/>
    </source>
</evidence>
<reference evidence="5" key="1">
    <citation type="submission" date="2023-07" db="EMBL/GenBank/DDBJ databases">
        <authorList>
            <person name="Kim M.K."/>
        </authorList>
    </citation>
    <scope>NUCLEOTIDE SEQUENCE</scope>
    <source>
        <strain evidence="5">ASUV-10-1</strain>
    </source>
</reference>
<comment type="caution">
    <text evidence="5">The sequence shown here is derived from an EMBL/GenBank/DDBJ whole genome shotgun (WGS) entry which is preliminary data.</text>
</comment>
<sequence>MHHLYLSSKLPRLALLIPVVFSLLFLLLAGQAARAQTTSYSFNGNTQTYVVPAGVTQLQVVATGAGALNWSYGGSSGATVRARVTVTPGEVLQVVIGQMVPPPGFGLATELRRTGATTGDYQTGRNALLVAGGGGGGGYYGGDGGNGGTPTGGDGTGGPSGTGATQTSTGTSQPDNLQAAGGGGRGYYDGGSGGSYTYTTTYCSYCPGEVGPPMTYDISGGGGGGSSWVMPTGSAFSPGYTSFYSVEAAPGTDGSLTITPVITPILTAPANGSTVATTTPTYTGTAMANSTVRLYVDGSPTPLTTTATSGGTFSVVQPTALSQGSHSVYATAQSSTAGVSAASATNTFTVAAPLTITALAPTRNLRNAPRAASVAVTFSQALQSTAATLGAVRVYSQQRGGQLRHGARATATVSGNTLTLDPTTDFKPGETLLVTTTTAATATGGGTLARGKVHRFTAATGGTGRGNFVGSSNPAVGPDPFDMAVGDVDGDGDLDLVTANASSTTVSVRLNGGDATGSNTGTFSNGSDPTVDNGPYGLALGDVDGDGDLDLLTANLQSNTVSVRLNGGNATGSNTGTFSGGSNIAVGRAPFSVAVGDVDGDGDLDLLTANYTFGTVSVRLNGGDASGSNTGVFSNGSDPTVNSGPKVIVVGDVDGDGDLDLLTANESSGSGSTVSVRLNGGDASGSNTGVFSNGSNPTVGGNPQSVAVGDVDGDGDLDLLTANESSGSGSTVSVRLNGG</sequence>
<dbReference type="PANTHER" id="PTHR46580:SF2">
    <property type="entry name" value="MAM DOMAIN-CONTAINING PROTEIN"/>
    <property type="match status" value="1"/>
</dbReference>
<protein>
    <submittedName>
        <fullName evidence="5">FG-GAP-like repeat-containing protein</fullName>
    </submittedName>
</protein>
<evidence type="ECO:0000313" key="5">
    <source>
        <dbReference type="EMBL" id="MDO7874717.1"/>
    </source>
</evidence>
<feature type="compositionally biased region" description="Polar residues" evidence="2">
    <location>
        <begin position="684"/>
        <end position="704"/>
    </location>
</feature>
<feature type="domain" description="Bacterial Ig-like" evidence="4">
    <location>
        <begin position="276"/>
        <end position="350"/>
    </location>
</feature>
<dbReference type="Gene3D" id="2.60.40.10">
    <property type="entry name" value="Immunoglobulins"/>
    <property type="match status" value="1"/>
</dbReference>
<feature type="domain" description="SbsA Ig-like" evidence="3">
    <location>
        <begin position="352"/>
        <end position="457"/>
    </location>
</feature>
<feature type="non-terminal residue" evidence="5">
    <location>
        <position position="739"/>
    </location>
</feature>
<dbReference type="Pfam" id="PF13517">
    <property type="entry name" value="FG-GAP_3"/>
    <property type="match status" value="2"/>
</dbReference>
<dbReference type="Pfam" id="PF19077">
    <property type="entry name" value="Big_13"/>
    <property type="match status" value="1"/>
</dbReference>
<dbReference type="InterPro" id="IPR014755">
    <property type="entry name" value="Cu-Rt/internalin_Ig-like"/>
</dbReference>
<organism evidence="5 6">
    <name type="scientific">Hymenobacter aranciens</name>
    <dbReference type="NCBI Taxonomy" id="3063996"/>
    <lineage>
        <taxon>Bacteria</taxon>
        <taxon>Pseudomonadati</taxon>
        <taxon>Bacteroidota</taxon>
        <taxon>Cytophagia</taxon>
        <taxon>Cytophagales</taxon>
        <taxon>Hymenobacteraceae</taxon>
        <taxon>Hymenobacter</taxon>
    </lineage>
</organism>
<accession>A0ABT9B8X5</accession>
<evidence type="ECO:0000313" key="6">
    <source>
        <dbReference type="Proteomes" id="UP001176429"/>
    </source>
</evidence>
<dbReference type="RefSeq" id="WP_305006035.1">
    <property type="nucleotide sequence ID" value="NZ_JAUQSY010000005.1"/>
</dbReference>
<feature type="compositionally biased region" description="Polar residues" evidence="2">
    <location>
        <begin position="664"/>
        <end position="676"/>
    </location>
</feature>
<dbReference type="InterPro" id="IPR032812">
    <property type="entry name" value="SbsA_Ig"/>
</dbReference>